<dbReference type="EMBL" id="CP000607">
    <property type="protein sequence ID" value="ABP36098.1"/>
    <property type="molecule type" value="Genomic_DNA"/>
</dbReference>
<reference evidence="1" key="1">
    <citation type="submission" date="2007-03" db="EMBL/GenBank/DDBJ databases">
        <title>Complete sequence of Prosthecochloris vibrioformis DSM 265.</title>
        <authorList>
            <consortium name="US DOE Joint Genome Institute"/>
            <person name="Copeland A."/>
            <person name="Lucas S."/>
            <person name="Lapidus A."/>
            <person name="Barry K."/>
            <person name="Detter J.C."/>
            <person name="Glavina del Rio T."/>
            <person name="Hammon N."/>
            <person name="Israni S."/>
            <person name="Pitluck S."/>
            <person name="Schmutz J."/>
            <person name="Larimer F."/>
            <person name="Land M."/>
            <person name="Hauser L."/>
            <person name="Mikhailova N."/>
            <person name="Li T."/>
            <person name="Overmann J."/>
            <person name="Schuster S.C."/>
            <person name="Bryant D.A."/>
            <person name="Richardson P."/>
        </authorList>
    </citation>
    <scope>NUCLEOTIDE SEQUENCE [LARGE SCALE GENOMIC DNA]</scope>
    <source>
        <strain evidence="1">DSM 265</strain>
    </source>
</reference>
<name>A4SC89_CHLPM</name>
<gene>
    <name evidence="1" type="ordered locus">Cvib_0071</name>
</gene>
<dbReference type="STRING" id="290318.Cvib_0071"/>
<dbReference type="HOGENOM" id="CLU_469176_0_0_10"/>
<proteinExistence type="predicted"/>
<dbReference type="AlphaFoldDB" id="A4SC89"/>
<dbReference type="OrthoDB" id="1326385at2"/>
<dbReference type="KEGG" id="pvi:Cvib_0071"/>
<sequence>MADYAQWNDAIIGFHTRNVPKGDPVYLTVNESAIGMVGKAMLGISGNDAAYADFIAAVRQRCTTWPQERRSVLIDGLEGIDEDTGLPKGVAFLSAMVLAAHKMASKEGADNNNYFVRLRQVLGLNDTAPGRPEGLDPGVEEPCWKSWGMWLDSNGWLNTAETVGDGPMRYISYPIGQALLRDDDVVYLRRLFKEKIGHPSLDEAQLAGWLLRQGFSRSHLRSGFESPDPGRASAFFDEAYKVYQGVDWSQDGASVVAGQSRPNKIVAGILCQHSMNGGEVFRLLPRIPMHWQGDELVAKGPNGDDAALVPYRPGLFRPLWQVNPFQEDALSFRVEGSDSIEEIVMPSRDYWILTPDPPDDPHGALATWDKYPALMGVKFRLMVKGAQDGRLAQEVVRFKDYRLGGQDAGLIGWDSGPIDVSGWTEFHGCMVLSAAWDSIIPHEDAAELFEALKPSLRATIALSGGLRDSSKGAWIEGCPPSAKIYGFDDEFGFRIVKDGAILHESRYTAQAPFQLDECKKPGLYRLEALWDKRVVAGKALRVIPWDLLEVDPIDGAKWVDIGSESFISGPRRIASKGVRDA</sequence>
<evidence type="ECO:0000313" key="1">
    <source>
        <dbReference type="EMBL" id="ABP36098.1"/>
    </source>
</evidence>
<protein>
    <submittedName>
        <fullName evidence="1">Uncharacterized protein</fullName>
    </submittedName>
</protein>
<accession>A4SC89</accession>
<organism evidence="1">
    <name type="scientific">Chlorobium phaeovibrioides (strain DSM 265 / 1930)</name>
    <name type="common">Prosthecochloris vibrioformis (strain DSM 265)</name>
    <dbReference type="NCBI Taxonomy" id="290318"/>
    <lineage>
        <taxon>Bacteria</taxon>
        <taxon>Pseudomonadati</taxon>
        <taxon>Chlorobiota</taxon>
        <taxon>Chlorobiia</taxon>
        <taxon>Chlorobiales</taxon>
        <taxon>Chlorobiaceae</taxon>
        <taxon>Chlorobium/Pelodictyon group</taxon>
        <taxon>Chlorobium</taxon>
    </lineage>
</organism>